<dbReference type="EC" id="2.7.11.1" evidence="1"/>
<evidence type="ECO:0000313" key="11">
    <source>
        <dbReference type="EMBL" id="EGX45466.1"/>
    </source>
</evidence>
<feature type="region of interest" description="Disordered" evidence="9">
    <location>
        <begin position="1"/>
        <end position="169"/>
    </location>
</feature>
<dbReference type="InterPro" id="IPR050660">
    <property type="entry name" value="NEK_Ser/Thr_kinase"/>
</dbReference>
<feature type="compositionally biased region" description="Low complexity" evidence="9">
    <location>
        <begin position="21"/>
        <end position="36"/>
    </location>
</feature>
<dbReference type="InParanoid" id="G1XML9"/>
<name>G1XML9_ARTOA</name>
<feature type="compositionally biased region" description="Basic and acidic residues" evidence="9">
    <location>
        <begin position="147"/>
        <end position="163"/>
    </location>
</feature>
<reference evidence="11 12" key="1">
    <citation type="journal article" date="2011" name="PLoS Pathog.">
        <title>Genomic and proteomic analyses of the fungus Arthrobotrys oligospora provide insights into nematode-trap formation.</title>
        <authorList>
            <person name="Yang J."/>
            <person name="Wang L."/>
            <person name="Ji X."/>
            <person name="Feng Y."/>
            <person name="Li X."/>
            <person name="Zou C."/>
            <person name="Xu J."/>
            <person name="Ren Y."/>
            <person name="Mi Q."/>
            <person name="Wu J."/>
            <person name="Liu S."/>
            <person name="Liu Y."/>
            <person name="Huang X."/>
            <person name="Wang H."/>
            <person name="Niu X."/>
            <person name="Li J."/>
            <person name="Liang L."/>
            <person name="Luo Y."/>
            <person name="Ji K."/>
            <person name="Zhou W."/>
            <person name="Yu Z."/>
            <person name="Li G."/>
            <person name="Liu Y."/>
            <person name="Li L."/>
            <person name="Qiao M."/>
            <person name="Feng L."/>
            <person name="Zhang K.-Q."/>
        </authorList>
    </citation>
    <scope>NUCLEOTIDE SEQUENCE [LARGE SCALE GENOMIC DNA]</scope>
    <source>
        <strain evidence="12">ATCC 24927 / CBS 115.81 / DSM 1491</strain>
    </source>
</reference>
<keyword evidence="2" id="KW-0723">Serine/threonine-protein kinase</keyword>
<evidence type="ECO:0000256" key="6">
    <source>
        <dbReference type="ARBA" id="ARBA00022840"/>
    </source>
</evidence>
<dbReference type="SUPFAM" id="SSF56112">
    <property type="entry name" value="Protein kinase-like (PK-like)"/>
    <property type="match status" value="1"/>
</dbReference>
<keyword evidence="5" id="KW-0418">Kinase</keyword>
<evidence type="ECO:0000256" key="9">
    <source>
        <dbReference type="SAM" id="MobiDB-lite"/>
    </source>
</evidence>
<organism evidence="11 12">
    <name type="scientific">Arthrobotrys oligospora (strain ATCC 24927 / CBS 115.81 / DSM 1491)</name>
    <name type="common">Nematode-trapping fungus</name>
    <name type="synonym">Didymozoophaga oligospora</name>
    <dbReference type="NCBI Taxonomy" id="756982"/>
    <lineage>
        <taxon>Eukaryota</taxon>
        <taxon>Fungi</taxon>
        <taxon>Dikarya</taxon>
        <taxon>Ascomycota</taxon>
        <taxon>Pezizomycotina</taxon>
        <taxon>Orbiliomycetes</taxon>
        <taxon>Orbiliales</taxon>
        <taxon>Orbiliaceae</taxon>
        <taxon>Orbilia</taxon>
        <taxon>Orbilia oligospora</taxon>
    </lineage>
</organism>
<dbReference type="HOGENOM" id="CLU_457053_0_0_1"/>
<dbReference type="OrthoDB" id="310217at2759"/>
<proteinExistence type="predicted"/>
<dbReference type="GeneID" id="22896887"/>
<evidence type="ECO:0000256" key="7">
    <source>
        <dbReference type="ARBA" id="ARBA00047899"/>
    </source>
</evidence>
<dbReference type="PANTHER" id="PTHR43671">
    <property type="entry name" value="SERINE/THREONINE-PROTEIN KINASE NEK"/>
    <property type="match status" value="1"/>
</dbReference>
<dbReference type="SMART" id="SM00220">
    <property type="entry name" value="S_TKc"/>
    <property type="match status" value="1"/>
</dbReference>
<feature type="compositionally biased region" description="Basic and acidic residues" evidence="9">
    <location>
        <begin position="218"/>
        <end position="227"/>
    </location>
</feature>
<accession>G1XML9</accession>
<dbReference type="AlphaFoldDB" id="G1XML9"/>
<comment type="catalytic activity">
    <reaction evidence="7">
        <text>L-threonyl-[protein] + ATP = O-phospho-L-threonyl-[protein] + ADP + H(+)</text>
        <dbReference type="Rhea" id="RHEA:46608"/>
        <dbReference type="Rhea" id="RHEA-COMP:11060"/>
        <dbReference type="Rhea" id="RHEA-COMP:11605"/>
        <dbReference type="ChEBI" id="CHEBI:15378"/>
        <dbReference type="ChEBI" id="CHEBI:30013"/>
        <dbReference type="ChEBI" id="CHEBI:30616"/>
        <dbReference type="ChEBI" id="CHEBI:61977"/>
        <dbReference type="ChEBI" id="CHEBI:456216"/>
        <dbReference type="EC" id="2.7.11.1"/>
    </reaction>
</comment>
<evidence type="ECO:0000259" key="10">
    <source>
        <dbReference type="PROSITE" id="PS50011"/>
    </source>
</evidence>
<dbReference type="GO" id="GO:0004674">
    <property type="term" value="F:protein serine/threonine kinase activity"/>
    <property type="evidence" value="ECO:0007669"/>
    <property type="project" value="UniProtKB-KW"/>
</dbReference>
<dbReference type="RefSeq" id="XP_011125731.1">
    <property type="nucleotide sequence ID" value="XM_011127429.1"/>
</dbReference>
<feature type="compositionally biased region" description="Basic and acidic residues" evidence="9">
    <location>
        <begin position="37"/>
        <end position="48"/>
    </location>
</feature>
<dbReference type="GO" id="GO:0005524">
    <property type="term" value="F:ATP binding"/>
    <property type="evidence" value="ECO:0007669"/>
    <property type="project" value="UniProtKB-KW"/>
</dbReference>
<feature type="compositionally biased region" description="Basic and acidic residues" evidence="9">
    <location>
        <begin position="99"/>
        <end position="122"/>
    </location>
</feature>
<dbReference type="InterPro" id="IPR000719">
    <property type="entry name" value="Prot_kinase_dom"/>
</dbReference>
<keyword evidence="12" id="KW-1185">Reference proteome</keyword>
<dbReference type="PROSITE" id="PS50011">
    <property type="entry name" value="PROTEIN_KINASE_DOM"/>
    <property type="match status" value="1"/>
</dbReference>
<dbReference type="EMBL" id="ADOT01000259">
    <property type="protein sequence ID" value="EGX45466.1"/>
    <property type="molecule type" value="Genomic_DNA"/>
</dbReference>
<evidence type="ECO:0000313" key="12">
    <source>
        <dbReference type="Proteomes" id="UP000008784"/>
    </source>
</evidence>
<keyword evidence="3" id="KW-0808">Transferase</keyword>
<evidence type="ECO:0000256" key="8">
    <source>
        <dbReference type="ARBA" id="ARBA00048679"/>
    </source>
</evidence>
<dbReference type="STRING" id="756982.G1XML9"/>
<dbReference type="eggNOG" id="KOG0581">
    <property type="taxonomic scope" value="Eukaryota"/>
</dbReference>
<dbReference type="Proteomes" id="UP000008784">
    <property type="component" value="Unassembled WGS sequence"/>
</dbReference>
<keyword evidence="4" id="KW-0547">Nucleotide-binding</keyword>
<evidence type="ECO:0000256" key="4">
    <source>
        <dbReference type="ARBA" id="ARBA00022741"/>
    </source>
</evidence>
<evidence type="ECO:0000256" key="3">
    <source>
        <dbReference type="ARBA" id="ARBA00022679"/>
    </source>
</evidence>
<comment type="caution">
    <text evidence="11">The sequence shown here is derived from an EMBL/GenBank/DDBJ whole genome shotgun (WGS) entry which is preliminary data.</text>
</comment>
<protein>
    <recommendedName>
        <fullName evidence="1">non-specific serine/threonine protein kinase</fullName>
        <ecNumber evidence="1">2.7.11.1</ecNumber>
    </recommendedName>
</protein>
<dbReference type="Pfam" id="PF00069">
    <property type="entry name" value="Pkinase"/>
    <property type="match status" value="1"/>
</dbReference>
<evidence type="ECO:0000256" key="1">
    <source>
        <dbReference type="ARBA" id="ARBA00012513"/>
    </source>
</evidence>
<sequence>MSRRAGGSKLRLPTLEEEYAESSSSRRAAHADSYYANDRRSEYRRSREPQQPQYYGGDNLQLESPSPPRPISTTPKRSEKKPRVEGSSSRKSLGFFGALKERRKEKEKEKERIKLLKQEEKLYGPSQPHVAEPHRTPSQQAAGHSQRYHETEQRVHRTRRESQEVSQGYENEVLAQMQDLELEEEPSSQYDQYPTDKRNSLPELQARQRRVITQLPYDRPDPRRRTDTINFNDADFPDHGDAGFPKPYELPSVSGFNEDLRIVKRHNAGCFGATAILEVRNDSSSSVTRSWYEHVPARTRVIAKRITACDRTRARSWKTESDALKVLASVQPTSEHILKIFGRLAPSRGDPFGHIFTEYCSMGDVSEILGKYVTRRTFMPEGFLWQMTIDVSRALLFLNRGITKRNMQGRPGWTPMVHNDIKMNNTYAVFVKPRPDGWNNIYPLFVLGDFGLSSFEGQAAYPSCPPFMSPQRVNSFYKPTPAVHKDDIYSLGTTLFVLSNGYFPFEVSDAPDRELNYDKRIDHRNPYRNGFCKLMNRCTSRNPDTRPTAREMIREMIGLIEAKGWSKEGSRDRFWKVEWMPKSKAARWKDKDNNVEI</sequence>
<dbReference type="InterPro" id="IPR011009">
    <property type="entry name" value="Kinase-like_dom_sf"/>
</dbReference>
<dbReference type="Gene3D" id="1.10.510.10">
    <property type="entry name" value="Transferase(Phosphotransferase) domain 1"/>
    <property type="match status" value="1"/>
</dbReference>
<feature type="region of interest" description="Disordered" evidence="9">
    <location>
        <begin position="182"/>
        <end position="239"/>
    </location>
</feature>
<feature type="domain" description="Protein kinase" evidence="10">
    <location>
        <begin position="260"/>
        <end position="559"/>
    </location>
</feature>
<dbReference type="PANTHER" id="PTHR43671:SF98">
    <property type="entry name" value="SERINE_THREONINE-PROTEIN KINASE NEK11"/>
    <property type="match status" value="1"/>
</dbReference>
<evidence type="ECO:0000256" key="2">
    <source>
        <dbReference type="ARBA" id="ARBA00022527"/>
    </source>
</evidence>
<comment type="catalytic activity">
    <reaction evidence="8">
        <text>L-seryl-[protein] + ATP = O-phospho-L-seryl-[protein] + ADP + H(+)</text>
        <dbReference type="Rhea" id="RHEA:17989"/>
        <dbReference type="Rhea" id="RHEA-COMP:9863"/>
        <dbReference type="Rhea" id="RHEA-COMP:11604"/>
        <dbReference type="ChEBI" id="CHEBI:15378"/>
        <dbReference type="ChEBI" id="CHEBI:29999"/>
        <dbReference type="ChEBI" id="CHEBI:30616"/>
        <dbReference type="ChEBI" id="CHEBI:83421"/>
        <dbReference type="ChEBI" id="CHEBI:456216"/>
        <dbReference type="EC" id="2.7.11.1"/>
    </reaction>
</comment>
<gene>
    <name evidence="11" type="ORF">AOL_s00169g72</name>
</gene>
<keyword evidence="6" id="KW-0067">ATP-binding</keyword>
<evidence type="ECO:0000256" key="5">
    <source>
        <dbReference type="ARBA" id="ARBA00022777"/>
    </source>
</evidence>